<sequence>MAESNIFYDIEILSLTNTPQNPLHLLAEAAFISENTDDSSKLTKHEISSNYSKCSTNCSEIFTETASHCSTSFTDLDHNEDIELDSSEKRNIKTEHHPNIKPNPQIENLNDGCLNSDLTLCNNSTTISDLTLNSENLISSDDSFSTDTKNSGNLNLNKQDSYKVKSLVDLKYDKERLPPIFEHKSLVEKNQDVKNQIPLSSNDNSNDDVKNPVNPVQLFNKDNSKDNNSKEKLTKKRKRVKSHDDNTERRKKRTIRNRESLLVHSKTYVTRSNRISKPPSASSGGRWTSS</sequence>
<keyword evidence="3" id="KW-1185">Reference proteome</keyword>
<accession>A0A397S8X2</accession>
<feature type="compositionally biased region" description="Basic and acidic residues" evidence="1">
    <location>
        <begin position="222"/>
        <end position="232"/>
    </location>
</feature>
<organism evidence="2 3">
    <name type="scientific">Glomus cerebriforme</name>
    <dbReference type="NCBI Taxonomy" id="658196"/>
    <lineage>
        <taxon>Eukaryota</taxon>
        <taxon>Fungi</taxon>
        <taxon>Fungi incertae sedis</taxon>
        <taxon>Mucoromycota</taxon>
        <taxon>Glomeromycotina</taxon>
        <taxon>Glomeromycetes</taxon>
        <taxon>Glomerales</taxon>
        <taxon>Glomeraceae</taxon>
        <taxon>Glomus</taxon>
    </lineage>
</organism>
<comment type="caution">
    <text evidence="2">The sequence shown here is derived from an EMBL/GenBank/DDBJ whole genome shotgun (WGS) entry which is preliminary data.</text>
</comment>
<dbReference type="OrthoDB" id="2384615at2759"/>
<proteinExistence type="predicted"/>
<feature type="compositionally biased region" description="Polar residues" evidence="1">
    <location>
        <begin position="267"/>
        <end position="290"/>
    </location>
</feature>
<reference evidence="2 3" key="1">
    <citation type="submission" date="2018-06" db="EMBL/GenBank/DDBJ databases">
        <title>Comparative genomics reveals the genomic features of Rhizophagus irregularis, R. cerebriforme, R. diaphanum and Gigaspora rosea, and their symbiotic lifestyle signature.</title>
        <authorList>
            <person name="Morin E."/>
            <person name="San Clemente H."/>
            <person name="Chen E.C.H."/>
            <person name="De La Providencia I."/>
            <person name="Hainaut M."/>
            <person name="Kuo A."/>
            <person name="Kohler A."/>
            <person name="Murat C."/>
            <person name="Tang N."/>
            <person name="Roy S."/>
            <person name="Loubradou J."/>
            <person name="Henrissat B."/>
            <person name="Grigoriev I.V."/>
            <person name="Corradi N."/>
            <person name="Roux C."/>
            <person name="Martin F.M."/>
        </authorList>
    </citation>
    <scope>NUCLEOTIDE SEQUENCE [LARGE SCALE GENOMIC DNA]</scope>
    <source>
        <strain evidence="2 3">DAOM 227022</strain>
    </source>
</reference>
<dbReference type="Proteomes" id="UP000265703">
    <property type="component" value="Unassembled WGS sequence"/>
</dbReference>
<evidence type="ECO:0000256" key="1">
    <source>
        <dbReference type="SAM" id="MobiDB-lite"/>
    </source>
</evidence>
<gene>
    <name evidence="2" type="ORF">C1645_789308</name>
</gene>
<evidence type="ECO:0000313" key="2">
    <source>
        <dbReference type="EMBL" id="RIA81942.1"/>
    </source>
</evidence>
<dbReference type="EMBL" id="QKYT01000725">
    <property type="protein sequence ID" value="RIA81942.1"/>
    <property type="molecule type" value="Genomic_DNA"/>
</dbReference>
<protein>
    <submittedName>
        <fullName evidence="2">Uncharacterized protein</fullName>
    </submittedName>
</protein>
<evidence type="ECO:0000313" key="3">
    <source>
        <dbReference type="Proteomes" id="UP000265703"/>
    </source>
</evidence>
<feature type="region of interest" description="Disordered" evidence="1">
    <location>
        <begin position="196"/>
        <end position="290"/>
    </location>
</feature>
<dbReference type="AlphaFoldDB" id="A0A397S8X2"/>
<name>A0A397S8X2_9GLOM</name>